<organism evidence="1 2">
    <name type="scientific">Elysia marginata</name>
    <dbReference type="NCBI Taxonomy" id="1093978"/>
    <lineage>
        <taxon>Eukaryota</taxon>
        <taxon>Metazoa</taxon>
        <taxon>Spiralia</taxon>
        <taxon>Lophotrochozoa</taxon>
        <taxon>Mollusca</taxon>
        <taxon>Gastropoda</taxon>
        <taxon>Heterobranchia</taxon>
        <taxon>Euthyneura</taxon>
        <taxon>Panpulmonata</taxon>
        <taxon>Sacoglossa</taxon>
        <taxon>Placobranchoidea</taxon>
        <taxon>Plakobranchidae</taxon>
        <taxon>Elysia</taxon>
    </lineage>
</organism>
<comment type="caution">
    <text evidence="1">The sequence shown here is derived from an EMBL/GenBank/DDBJ whole genome shotgun (WGS) entry which is preliminary data.</text>
</comment>
<accession>A0AAV4IQ04</accession>
<sequence length="99" mass="11184">MFNILRQRRTRVAERQAARLASSEICRFGASFHPSATRRVHRLGDRLCGLAVRHSLRDREVRGSIPGRVKPRTLKLVLEADPTSFWHYGFSAKSGGPLS</sequence>
<reference evidence="1 2" key="1">
    <citation type="journal article" date="2021" name="Elife">
        <title>Chloroplast acquisition without the gene transfer in kleptoplastic sea slugs, Plakobranchus ocellatus.</title>
        <authorList>
            <person name="Maeda T."/>
            <person name="Takahashi S."/>
            <person name="Yoshida T."/>
            <person name="Shimamura S."/>
            <person name="Takaki Y."/>
            <person name="Nagai Y."/>
            <person name="Toyoda A."/>
            <person name="Suzuki Y."/>
            <person name="Arimoto A."/>
            <person name="Ishii H."/>
            <person name="Satoh N."/>
            <person name="Nishiyama T."/>
            <person name="Hasebe M."/>
            <person name="Maruyama T."/>
            <person name="Minagawa J."/>
            <person name="Obokata J."/>
            <person name="Shigenobu S."/>
        </authorList>
    </citation>
    <scope>NUCLEOTIDE SEQUENCE [LARGE SCALE GENOMIC DNA]</scope>
</reference>
<evidence type="ECO:0000313" key="2">
    <source>
        <dbReference type="Proteomes" id="UP000762676"/>
    </source>
</evidence>
<dbReference type="AlphaFoldDB" id="A0AAV4IQ04"/>
<proteinExistence type="predicted"/>
<protein>
    <submittedName>
        <fullName evidence="1">Uncharacterized protein</fullName>
    </submittedName>
</protein>
<dbReference type="EMBL" id="BMAT01006342">
    <property type="protein sequence ID" value="GFS10611.1"/>
    <property type="molecule type" value="Genomic_DNA"/>
</dbReference>
<gene>
    <name evidence="1" type="ORF">ElyMa_003065900</name>
</gene>
<evidence type="ECO:0000313" key="1">
    <source>
        <dbReference type="EMBL" id="GFS10611.1"/>
    </source>
</evidence>
<dbReference type="Proteomes" id="UP000762676">
    <property type="component" value="Unassembled WGS sequence"/>
</dbReference>
<keyword evidence="2" id="KW-1185">Reference proteome</keyword>
<name>A0AAV4IQ04_9GAST</name>